<evidence type="ECO:0000256" key="1">
    <source>
        <dbReference type="ARBA" id="ARBA00010641"/>
    </source>
</evidence>
<dbReference type="InterPro" id="IPR036388">
    <property type="entry name" value="WH-like_DNA-bd_sf"/>
</dbReference>
<feature type="domain" description="RNA polymerase sigma factor 70 region 4 type 2" evidence="7">
    <location>
        <begin position="100"/>
        <end position="150"/>
    </location>
</feature>
<evidence type="ECO:0000256" key="3">
    <source>
        <dbReference type="ARBA" id="ARBA00023015"/>
    </source>
</evidence>
<evidence type="ECO:0000256" key="2">
    <source>
        <dbReference type="ARBA" id="ARBA00011344"/>
    </source>
</evidence>
<keyword evidence="4" id="KW-0731">Sigma factor</keyword>
<dbReference type="GO" id="GO:0006352">
    <property type="term" value="P:DNA-templated transcription initiation"/>
    <property type="evidence" value="ECO:0007669"/>
    <property type="project" value="InterPro"/>
</dbReference>
<keyword evidence="9" id="KW-1185">Reference proteome</keyword>
<protein>
    <submittedName>
        <fullName evidence="8">RNA polymerase sigma-70 factor</fullName>
    </submittedName>
</protein>
<dbReference type="PANTHER" id="PTHR30173">
    <property type="entry name" value="SIGMA 19 FACTOR"/>
    <property type="match status" value="1"/>
</dbReference>
<gene>
    <name evidence="8" type="ORF">DR950_23375</name>
</gene>
<dbReference type="Gene3D" id="1.10.1740.10">
    <property type="match status" value="1"/>
</dbReference>
<organism evidence="8 9">
    <name type="scientific">Kitasatospora xanthocidica</name>
    <dbReference type="NCBI Taxonomy" id="83382"/>
    <lineage>
        <taxon>Bacteria</taxon>
        <taxon>Bacillati</taxon>
        <taxon>Actinomycetota</taxon>
        <taxon>Actinomycetes</taxon>
        <taxon>Kitasatosporales</taxon>
        <taxon>Streptomycetaceae</taxon>
        <taxon>Kitasatospora</taxon>
    </lineage>
</organism>
<dbReference type="NCBIfam" id="NF007214">
    <property type="entry name" value="PRK09636.1"/>
    <property type="match status" value="1"/>
</dbReference>
<evidence type="ECO:0000259" key="7">
    <source>
        <dbReference type="Pfam" id="PF08281"/>
    </source>
</evidence>
<dbReference type="InterPro" id="IPR014284">
    <property type="entry name" value="RNA_pol_sigma-70_dom"/>
</dbReference>
<dbReference type="InterPro" id="IPR013325">
    <property type="entry name" value="RNA_pol_sigma_r2"/>
</dbReference>
<name>A0A373A5K1_9ACTN</name>
<dbReference type="InterPro" id="IPR052704">
    <property type="entry name" value="ECF_Sigma-70_Domain"/>
</dbReference>
<dbReference type="InterPro" id="IPR013249">
    <property type="entry name" value="RNA_pol_sigma70_r4_t2"/>
</dbReference>
<dbReference type="SUPFAM" id="SSF88659">
    <property type="entry name" value="Sigma3 and sigma4 domains of RNA polymerase sigma factors"/>
    <property type="match status" value="1"/>
</dbReference>
<comment type="caution">
    <text evidence="8">The sequence shown here is derived from an EMBL/GenBank/DDBJ whole genome shotgun (WGS) entry which is preliminary data.</text>
</comment>
<dbReference type="Pfam" id="PF08281">
    <property type="entry name" value="Sigma70_r4_2"/>
    <property type="match status" value="1"/>
</dbReference>
<evidence type="ECO:0000259" key="6">
    <source>
        <dbReference type="Pfam" id="PF04542"/>
    </source>
</evidence>
<evidence type="ECO:0000256" key="4">
    <source>
        <dbReference type="ARBA" id="ARBA00023082"/>
    </source>
</evidence>
<sequence length="303" mass="32278">MADFERHRRTVFGIAYRMLGSVADAEDLVQDTWLRWSGVTGPVASPGGFLARTVTNLALNKLDSAAVRRESYVGPWLPEPLVAEPDATDGVERAETVSVALLVVLESLSPLERAVFVLKEAFGFSYQEIAEALDRTEAACRQVGSRARAHVRARRPRYDAPPELRRRATDEFLAACVGGDLNRMLELLAPDVTSWTDGGGVISAALRPVTGADNVARFVLGVLRRLGEGAGVRPVLVNGVPGVLVTVDGAVDSVTVFEFAEQPDGAVRISEIRAVRNPHKLAHLAGPAPALGADGSADRSGPA</sequence>
<evidence type="ECO:0000313" key="9">
    <source>
        <dbReference type="Proteomes" id="UP000263377"/>
    </source>
</evidence>
<dbReference type="InterPro" id="IPR007627">
    <property type="entry name" value="RNA_pol_sigma70_r2"/>
</dbReference>
<reference evidence="8 9" key="1">
    <citation type="submission" date="2018-08" db="EMBL/GenBank/DDBJ databases">
        <title>Diversity &amp; Physiological Properties of Lignin-Decomposing Actinobacteria from Soil.</title>
        <authorList>
            <person name="Roh S.G."/>
            <person name="Kim S.B."/>
        </authorList>
    </citation>
    <scope>NUCLEOTIDE SEQUENCE [LARGE SCALE GENOMIC DNA]</scope>
    <source>
        <strain evidence="8 9">MMS17-GH009</strain>
    </source>
</reference>
<dbReference type="GO" id="GO:0016987">
    <property type="term" value="F:sigma factor activity"/>
    <property type="evidence" value="ECO:0007669"/>
    <property type="project" value="UniProtKB-KW"/>
</dbReference>
<feature type="domain" description="RNA polymerase sigma-70 region 2" evidence="6">
    <location>
        <begin position="4"/>
        <end position="64"/>
    </location>
</feature>
<dbReference type="Gene3D" id="1.10.10.10">
    <property type="entry name" value="Winged helix-like DNA-binding domain superfamily/Winged helix DNA-binding domain"/>
    <property type="match status" value="1"/>
</dbReference>
<dbReference type="EMBL" id="QVIG01000001">
    <property type="protein sequence ID" value="RGD63074.1"/>
    <property type="molecule type" value="Genomic_DNA"/>
</dbReference>
<comment type="subunit">
    <text evidence="2">Interacts transiently with the RNA polymerase catalytic core formed by RpoA, RpoB, RpoC and RpoZ (2 alpha, 1 beta, 1 beta' and 1 omega subunit) to form the RNA polymerase holoenzyme that can initiate transcription.</text>
</comment>
<dbReference type="Pfam" id="PF04542">
    <property type="entry name" value="Sigma70_r2"/>
    <property type="match status" value="1"/>
</dbReference>
<dbReference type="InterPro" id="IPR032710">
    <property type="entry name" value="NTF2-like_dom_sf"/>
</dbReference>
<dbReference type="InterPro" id="IPR013324">
    <property type="entry name" value="RNA_pol_sigma_r3/r4-like"/>
</dbReference>
<dbReference type="SUPFAM" id="SSF88946">
    <property type="entry name" value="Sigma2 domain of RNA polymerase sigma factors"/>
    <property type="match status" value="1"/>
</dbReference>
<dbReference type="NCBIfam" id="TIGR02937">
    <property type="entry name" value="sigma70-ECF"/>
    <property type="match status" value="1"/>
</dbReference>
<dbReference type="AlphaFoldDB" id="A0A373A5K1"/>
<evidence type="ECO:0000313" key="8">
    <source>
        <dbReference type="EMBL" id="RGD63074.1"/>
    </source>
</evidence>
<keyword evidence="5" id="KW-0804">Transcription</keyword>
<dbReference type="PANTHER" id="PTHR30173:SF36">
    <property type="entry name" value="ECF RNA POLYMERASE SIGMA FACTOR SIGJ"/>
    <property type="match status" value="1"/>
</dbReference>
<proteinExistence type="inferred from homology"/>
<dbReference type="Gene3D" id="3.10.450.50">
    <property type="match status" value="1"/>
</dbReference>
<evidence type="ECO:0000256" key="5">
    <source>
        <dbReference type="ARBA" id="ARBA00023163"/>
    </source>
</evidence>
<dbReference type="GO" id="GO:0003677">
    <property type="term" value="F:DNA binding"/>
    <property type="evidence" value="ECO:0007669"/>
    <property type="project" value="InterPro"/>
</dbReference>
<dbReference type="Proteomes" id="UP000263377">
    <property type="component" value="Unassembled WGS sequence"/>
</dbReference>
<accession>A0A373A5K1</accession>
<keyword evidence="3" id="KW-0805">Transcription regulation</keyword>
<dbReference type="InterPro" id="IPR014303">
    <property type="entry name" value="RNA_pol_sigma-70_ECF"/>
</dbReference>
<comment type="similarity">
    <text evidence="1">Belongs to the sigma-70 factor family. ECF subfamily.</text>
</comment>
<dbReference type="NCBIfam" id="TIGR02957">
    <property type="entry name" value="SigX4"/>
    <property type="match status" value="1"/>
</dbReference>
<dbReference type="SUPFAM" id="SSF54427">
    <property type="entry name" value="NTF2-like"/>
    <property type="match status" value="1"/>
</dbReference>